<dbReference type="Proteomes" id="UP000614601">
    <property type="component" value="Unassembled WGS sequence"/>
</dbReference>
<feature type="compositionally biased region" description="Polar residues" evidence="2">
    <location>
        <begin position="620"/>
        <end position="632"/>
    </location>
</feature>
<feature type="compositionally biased region" description="Low complexity" evidence="2">
    <location>
        <begin position="1176"/>
        <end position="1193"/>
    </location>
</feature>
<feature type="compositionally biased region" description="Basic and acidic residues" evidence="2">
    <location>
        <begin position="202"/>
        <end position="287"/>
    </location>
</feature>
<feature type="compositionally biased region" description="Polar residues" evidence="2">
    <location>
        <begin position="566"/>
        <end position="586"/>
    </location>
</feature>
<evidence type="ECO:0000313" key="4">
    <source>
        <dbReference type="Proteomes" id="UP000614601"/>
    </source>
</evidence>
<feature type="compositionally biased region" description="Polar residues" evidence="2">
    <location>
        <begin position="657"/>
        <end position="666"/>
    </location>
</feature>
<feature type="compositionally biased region" description="Basic and acidic residues" evidence="2">
    <location>
        <begin position="921"/>
        <end position="947"/>
    </location>
</feature>
<dbReference type="EMBL" id="CAJFDH010000006">
    <property type="protein sequence ID" value="CAD5230205.1"/>
    <property type="molecule type" value="Genomic_DNA"/>
</dbReference>
<protein>
    <submittedName>
        <fullName evidence="3">Uncharacterized protein</fullName>
    </submittedName>
</protein>
<keyword evidence="4" id="KW-1185">Reference proteome</keyword>
<organism evidence="3 4">
    <name type="scientific">Bursaphelenchus okinawaensis</name>
    <dbReference type="NCBI Taxonomy" id="465554"/>
    <lineage>
        <taxon>Eukaryota</taxon>
        <taxon>Metazoa</taxon>
        <taxon>Ecdysozoa</taxon>
        <taxon>Nematoda</taxon>
        <taxon>Chromadorea</taxon>
        <taxon>Rhabditida</taxon>
        <taxon>Tylenchina</taxon>
        <taxon>Tylenchomorpha</taxon>
        <taxon>Aphelenchoidea</taxon>
        <taxon>Aphelenchoididae</taxon>
        <taxon>Bursaphelenchus</taxon>
    </lineage>
</organism>
<evidence type="ECO:0000313" key="3">
    <source>
        <dbReference type="EMBL" id="CAD5230205.1"/>
    </source>
</evidence>
<feature type="compositionally biased region" description="Polar residues" evidence="2">
    <location>
        <begin position="1256"/>
        <end position="1265"/>
    </location>
</feature>
<feature type="coiled-coil region" evidence="1">
    <location>
        <begin position="506"/>
        <end position="533"/>
    </location>
</feature>
<feature type="compositionally biased region" description="Polar residues" evidence="2">
    <location>
        <begin position="969"/>
        <end position="978"/>
    </location>
</feature>
<feature type="compositionally biased region" description="Basic and acidic residues" evidence="2">
    <location>
        <begin position="1156"/>
        <end position="1165"/>
    </location>
</feature>
<feature type="compositionally biased region" description="Polar residues" evidence="2">
    <location>
        <begin position="598"/>
        <end position="608"/>
    </location>
</feature>
<feature type="compositionally biased region" description="Basic and acidic residues" evidence="2">
    <location>
        <begin position="763"/>
        <end position="789"/>
    </location>
</feature>
<reference evidence="3" key="1">
    <citation type="submission" date="2020-09" db="EMBL/GenBank/DDBJ databases">
        <authorList>
            <person name="Kikuchi T."/>
        </authorList>
    </citation>
    <scope>NUCLEOTIDE SEQUENCE</scope>
    <source>
        <strain evidence="3">SH1</strain>
    </source>
</reference>
<feature type="compositionally biased region" description="Basic and acidic residues" evidence="2">
    <location>
        <begin position="840"/>
        <end position="858"/>
    </location>
</feature>
<feature type="compositionally biased region" description="Gly residues" evidence="2">
    <location>
        <begin position="1225"/>
        <end position="1239"/>
    </location>
</feature>
<feature type="compositionally biased region" description="Acidic residues" evidence="2">
    <location>
        <begin position="948"/>
        <end position="962"/>
    </location>
</feature>
<proteinExistence type="predicted"/>
<evidence type="ECO:0000256" key="2">
    <source>
        <dbReference type="SAM" id="MobiDB-lite"/>
    </source>
</evidence>
<dbReference type="Proteomes" id="UP000783686">
    <property type="component" value="Unassembled WGS sequence"/>
</dbReference>
<feature type="compositionally biased region" description="Basic and acidic residues" evidence="2">
    <location>
        <begin position="633"/>
        <end position="654"/>
    </location>
</feature>
<comment type="caution">
    <text evidence="3">The sequence shown here is derived from an EMBL/GenBank/DDBJ whole genome shotgun (WGS) entry which is preliminary data.</text>
</comment>
<feature type="region of interest" description="Disordered" evidence="2">
    <location>
        <begin position="1123"/>
        <end position="1268"/>
    </location>
</feature>
<feature type="compositionally biased region" description="Polar residues" evidence="2">
    <location>
        <begin position="1196"/>
        <end position="1214"/>
    </location>
</feature>
<feature type="region of interest" description="Disordered" evidence="2">
    <location>
        <begin position="840"/>
        <end position="894"/>
    </location>
</feature>
<feature type="region of interest" description="Disordered" evidence="2">
    <location>
        <begin position="921"/>
        <end position="1095"/>
    </location>
</feature>
<feature type="compositionally biased region" description="Basic and acidic residues" evidence="2">
    <location>
        <begin position="1082"/>
        <end position="1095"/>
    </location>
</feature>
<sequence>MADKNGKFTSSYPSIRRCHELNCSASACNHNRPIIMSAPSSPPPVRPVVYLDEVTQKKKYTTKGLQDWPLEESQVGSPGHTPMRKARGKENMESEVRDKTLLQFDDSEDSDRDDPTPTLPRDFSTPKREYTTYNYEVERVNLKEVCMRLERAKDTLKECITPVANRTYSIPFRPSIRQDVHSEGTDGHGAQVDSHYEDDRHIAGRDEGDFDKSVGSHCEDKDGRHIADHGGDDGVKDEKRGAENKRNDEDEHKKDFVQADEQVLKEKKRFEQEKRGFGGEDQRRRDVYGQNKAYKHQKEHRNDEEYHDEHDRTLQNQDHVVDDEKDKGVFHRKEVQYEVEKGHIGIGEGSQKQREVFCHQQHVVQQRTGEYGNDNAVQHQRDYGVQHQRVVQRQAVQQFHQHISVHQHFEAAFTSTTSKPFSSTTSKLFTSTISTSANIKQHYIRILKRIYCHRVDLLIQDEKEAQITGNRKMELMVVQKKKNVVCELSDRIQRFKDECKRKKYTQSDIERMIVQEQQILDDLEKKVNGLLEDARLRNEILQKKRGQRAMFLNMNDYDKFIQQRTNDAPKTSDVATSARMPTSFPTRTFGKAGDDESSSSTLISNGNVQAAGDKRGSALDQHQQRGSTNQHYHSMERPTASKKDQDLDSVRSDAEVPNTSRSTQYDIPSIEMDPSEKVEIRTLEPPTGQIRSPFVQKWLDESVPNVGLSEGTVERNVGVDDGTVEQNVGVDESKIGMKDKLSKIESATERLVKDSGAQNLRFNKDVESQQLRVDKDSEAKNQKLTKTSEPEPSTQDQKLTEPLEAATSQNSSTLKEVLAREVTFITDTANKARSIVTEAKPKVSAEVSTDRTQYKESEDGLEVNAEGRESRSSAQSGNENERSGSESVLLEPPKQIEVPVLNLDFIEQTVDSLYEAHLADLKNQKVEEHEVELKEKDEKSDEEVKVIEDEEEEQEKVEENVQEAETGRSKSSVFSSLHTDIPVSENLDSPKVEDSLLESVEERQSRASEASGSHKRRRSRIPQLRLRDSSPSSSLQTPVESKESSTPTNFQKSRIPRRASVDGRQQPHSSSDATASPPKKVGKLELEKKDSGAESLKFKKGLEAEKMKLNKDSEAENLTLMKDAEDKNLSLNKASESVPSTHNQKSESALSTQIQKPKEPSEVRGSENLSIQNQISTESSDTASTARSSSTEAKSQESATVSTNRTQFSSTESESGAEFNAETGRGSGSSGQSGNGNGGSSDSIQEDLTTARDSDSNTAQESHLNTARDTDSILDISLSTAREADSFTARDLSTTPSQRSSIPSSKTDSGVSTLSSPRIFSVSHPSLPKSPIERARTVWRKKDNNTVLTASINSSRADDSMVHRGEVTGKSSLVDLVEANRVFGLERKDKMQVWSTDQRVDVLVEYFTLSFWKEFVVRYAKALVEMRMIDNFKDVKVNTEFVEKEVTDPDLLDAVFLIADNVAYFMNCAVLDQQNHKRRTGELHMAFTDLSGEKMVQYVQKQMHKFTQLYPNPVARSPLELTAFERRIEHQTPLELFQIDYFKRKLDEYDPPHQPQFKL</sequence>
<keyword evidence="1" id="KW-0175">Coiled coil</keyword>
<gene>
    <name evidence="3" type="ORF">BOKJ2_LOCUS14019</name>
</gene>
<dbReference type="OrthoDB" id="10676317at2759"/>
<feature type="compositionally biased region" description="Polar residues" evidence="2">
    <location>
        <begin position="1129"/>
        <end position="1155"/>
    </location>
</feature>
<feature type="region of interest" description="Disordered" evidence="2">
    <location>
        <begin position="61"/>
        <end position="127"/>
    </location>
</feature>
<feature type="region of interest" description="Disordered" evidence="2">
    <location>
        <begin position="202"/>
        <end position="313"/>
    </location>
</feature>
<evidence type="ECO:0000256" key="1">
    <source>
        <dbReference type="SAM" id="Coils"/>
    </source>
</evidence>
<feature type="region of interest" description="Disordered" evidence="2">
    <location>
        <begin position="566"/>
        <end position="666"/>
    </location>
</feature>
<feature type="compositionally biased region" description="Basic and acidic residues" evidence="2">
    <location>
        <begin position="300"/>
        <end position="313"/>
    </location>
</feature>
<feature type="compositionally biased region" description="Polar residues" evidence="2">
    <location>
        <begin position="1291"/>
        <end position="1318"/>
    </location>
</feature>
<feature type="compositionally biased region" description="Basic and acidic residues" evidence="2">
    <location>
        <begin position="88"/>
        <end position="100"/>
    </location>
</feature>
<dbReference type="EMBL" id="CAJFCW020000006">
    <property type="protein sequence ID" value="CAG9127595.1"/>
    <property type="molecule type" value="Genomic_DNA"/>
</dbReference>
<feature type="compositionally biased region" description="Basic and acidic residues" evidence="2">
    <location>
        <begin position="988"/>
        <end position="1006"/>
    </location>
</feature>
<feature type="compositionally biased region" description="Low complexity" evidence="2">
    <location>
        <begin position="1021"/>
        <end position="1036"/>
    </location>
</feature>
<accession>A0A811LKQ6</accession>
<name>A0A811LKQ6_9BILA</name>
<feature type="region of interest" description="Disordered" evidence="2">
    <location>
        <begin position="1287"/>
        <end position="1327"/>
    </location>
</feature>
<feature type="region of interest" description="Disordered" evidence="2">
    <location>
        <begin position="763"/>
        <end position="813"/>
    </location>
</feature>